<dbReference type="RefSeq" id="WP_315728548.1">
    <property type="nucleotide sequence ID" value="NZ_JAVUPU010000014.1"/>
</dbReference>
<evidence type="ECO:0000256" key="3">
    <source>
        <dbReference type="ARBA" id="ARBA00023002"/>
    </source>
</evidence>
<protein>
    <submittedName>
        <fullName evidence="5">Aspartyl/asparaginyl beta-hydroxylase domain-containing protein</fullName>
    </submittedName>
</protein>
<name>A0ABU3QC78_9SPHN</name>
<dbReference type="SUPFAM" id="SSF51197">
    <property type="entry name" value="Clavaminate synthase-like"/>
    <property type="match status" value="1"/>
</dbReference>
<evidence type="ECO:0000313" key="5">
    <source>
        <dbReference type="EMBL" id="MDT9600942.1"/>
    </source>
</evidence>
<dbReference type="EMBL" id="JAVUPU010000014">
    <property type="protein sequence ID" value="MDT9600942.1"/>
    <property type="molecule type" value="Genomic_DNA"/>
</dbReference>
<evidence type="ECO:0000313" key="6">
    <source>
        <dbReference type="Proteomes" id="UP001259572"/>
    </source>
</evidence>
<dbReference type="Gene3D" id="2.60.120.330">
    <property type="entry name" value="B-lactam Antibiotic, Isopenicillin N Synthase, Chain"/>
    <property type="match status" value="1"/>
</dbReference>
<keyword evidence="3" id="KW-0560">Oxidoreductase</keyword>
<sequence>MNAKAPDAATVADLLSRSAVEAERGRPDAATALLREAAGLAPDDPLILNRLGNMLLAGGHAVEARAALERAVAADPGQPALLFNLAAAARGCGDVTGAIVALDAALAADPYFVQALFQKAVALEEIGRTRDAARTYKDFLDTAPPEILGDARFRVPIDQARAAVDADSAALARLLGTQGTAPTIRAREAQAALLGETRIFVAEPTFLTVPRLPAIPFFDRTLSPWMEALEAEAEAILEEAREAIAADAEKAPFRPYVANPPGTPLNQWRELDHNPQWGALFFWKHGVRDDANCRRCPRTAAVLDRMPMPDLGGRAPNAMFSLLRPHTRIPPHTGVTNLRATVHLPLVVPDNCGFRVGAETRSWEAGRAWMFDDSIEHEAWNDSDSDRLILIFDTWNPFLEPEERDYFAELLGAYDLHYGRTRGLSDTL</sequence>
<dbReference type="PANTHER" id="PTHR46332:SF5">
    <property type="entry name" value="ASPARTATE BETA-HYDROXYLASE DOMAIN CONTAINING 2"/>
    <property type="match status" value="1"/>
</dbReference>
<evidence type="ECO:0000256" key="2">
    <source>
        <dbReference type="ARBA" id="ARBA00022964"/>
    </source>
</evidence>
<feature type="domain" description="Aspartyl/asparaginy/proline hydroxylase" evidence="4">
    <location>
        <begin position="259"/>
        <end position="397"/>
    </location>
</feature>
<evidence type="ECO:0000259" key="4">
    <source>
        <dbReference type="Pfam" id="PF05118"/>
    </source>
</evidence>
<organism evidence="5 6">
    <name type="scientific">Sphingosinicella rhizophila</name>
    <dbReference type="NCBI Taxonomy" id="3050082"/>
    <lineage>
        <taxon>Bacteria</taxon>
        <taxon>Pseudomonadati</taxon>
        <taxon>Pseudomonadota</taxon>
        <taxon>Alphaproteobacteria</taxon>
        <taxon>Sphingomonadales</taxon>
        <taxon>Sphingosinicellaceae</taxon>
        <taxon>Sphingosinicella</taxon>
    </lineage>
</organism>
<keyword evidence="6" id="KW-1185">Reference proteome</keyword>
<reference evidence="5 6" key="1">
    <citation type="submission" date="2023-05" db="EMBL/GenBank/DDBJ databases">
        <authorList>
            <person name="Guo Y."/>
        </authorList>
    </citation>
    <scope>NUCLEOTIDE SEQUENCE [LARGE SCALE GENOMIC DNA]</scope>
    <source>
        <strain evidence="5 6">GR2756</strain>
    </source>
</reference>
<dbReference type="InterPro" id="IPR051821">
    <property type="entry name" value="Asp/Asn_beta-hydroxylase"/>
</dbReference>
<dbReference type="InterPro" id="IPR019734">
    <property type="entry name" value="TPR_rpt"/>
</dbReference>
<dbReference type="Pfam" id="PF14559">
    <property type="entry name" value="TPR_19"/>
    <property type="match status" value="1"/>
</dbReference>
<dbReference type="InterPro" id="IPR011990">
    <property type="entry name" value="TPR-like_helical_dom_sf"/>
</dbReference>
<dbReference type="SUPFAM" id="SSF48452">
    <property type="entry name" value="TPR-like"/>
    <property type="match status" value="1"/>
</dbReference>
<gene>
    <name evidence="5" type="ORF">RQX22_18465</name>
</gene>
<dbReference type="Gene3D" id="1.25.40.10">
    <property type="entry name" value="Tetratricopeptide repeat domain"/>
    <property type="match status" value="1"/>
</dbReference>
<dbReference type="SMART" id="SM00028">
    <property type="entry name" value="TPR"/>
    <property type="match status" value="4"/>
</dbReference>
<dbReference type="PANTHER" id="PTHR46332">
    <property type="entry name" value="ASPARTATE BETA-HYDROXYLASE DOMAIN-CONTAINING PROTEIN 2"/>
    <property type="match status" value="1"/>
</dbReference>
<evidence type="ECO:0000256" key="1">
    <source>
        <dbReference type="ARBA" id="ARBA00007730"/>
    </source>
</evidence>
<dbReference type="Pfam" id="PF05118">
    <property type="entry name" value="Asp_Arg_Hydrox"/>
    <property type="match status" value="1"/>
</dbReference>
<accession>A0ABU3QC78</accession>
<keyword evidence="2" id="KW-0223">Dioxygenase</keyword>
<dbReference type="Proteomes" id="UP001259572">
    <property type="component" value="Unassembled WGS sequence"/>
</dbReference>
<dbReference type="InterPro" id="IPR027443">
    <property type="entry name" value="IPNS-like_sf"/>
</dbReference>
<dbReference type="InterPro" id="IPR007803">
    <property type="entry name" value="Asp/Arg/Pro-Hydrxlase"/>
</dbReference>
<proteinExistence type="inferred from homology"/>
<comment type="similarity">
    <text evidence="1">Belongs to the aspartyl/asparaginyl beta-hydroxylase family.</text>
</comment>
<comment type="caution">
    <text evidence="5">The sequence shown here is derived from an EMBL/GenBank/DDBJ whole genome shotgun (WGS) entry which is preliminary data.</text>
</comment>